<keyword evidence="5 9" id="KW-0067">ATP-binding</keyword>
<evidence type="ECO:0000256" key="5">
    <source>
        <dbReference type="ARBA" id="ARBA00022840"/>
    </source>
</evidence>
<proteinExistence type="inferred from homology"/>
<dbReference type="Gene3D" id="3.40.50.620">
    <property type="entry name" value="HUPs"/>
    <property type="match status" value="1"/>
</dbReference>
<evidence type="ECO:0000256" key="8">
    <source>
        <dbReference type="NCBIfam" id="TIGR00233"/>
    </source>
</evidence>
<dbReference type="SUPFAM" id="SSF52374">
    <property type="entry name" value="Nucleotidylyl transferase"/>
    <property type="match status" value="1"/>
</dbReference>
<evidence type="ECO:0000256" key="3">
    <source>
        <dbReference type="ARBA" id="ARBA00022598"/>
    </source>
</evidence>
<protein>
    <recommendedName>
        <fullName evidence="2 8">Tryptophan--tRNA ligase</fullName>
        <ecNumber evidence="2 8">6.1.1.2</ecNumber>
    </recommendedName>
</protein>
<dbReference type="InterPro" id="IPR002306">
    <property type="entry name" value="Trp-tRNA-ligase"/>
</dbReference>
<evidence type="ECO:0000256" key="1">
    <source>
        <dbReference type="ARBA" id="ARBA00005594"/>
    </source>
</evidence>
<accession>A0A1F4UM54</accession>
<dbReference type="Gene3D" id="1.10.240.10">
    <property type="entry name" value="Tyrosyl-Transfer RNA Synthetase"/>
    <property type="match status" value="1"/>
</dbReference>
<dbReference type="PANTHER" id="PTHR43766:SF1">
    <property type="entry name" value="TRYPTOPHAN--TRNA LIGASE, MITOCHONDRIAL"/>
    <property type="match status" value="1"/>
</dbReference>
<keyword evidence="4 9" id="KW-0547">Nucleotide-binding</keyword>
<dbReference type="CDD" id="cd00806">
    <property type="entry name" value="TrpRS_core"/>
    <property type="match status" value="1"/>
</dbReference>
<evidence type="ECO:0000313" key="11">
    <source>
        <dbReference type="Proteomes" id="UP000178615"/>
    </source>
</evidence>
<dbReference type="Proteomes" id="UP000178615">
    <property type="component" value="Unassembled WGS sequence"/>
</dbReference>
<dbReference type="PANTHER" id="PTHR43766">
    <property type="entry name" value="TRYPTOPHAN--TRNA LIGASE, MITOCHONDRIAL"/>
    <property type="match status" value="1"/>
</dbReference>
<evidence type="ECO:0000256" key="7">
    <source>
        <dbReference type="ARBA" id="ARBA00023146"/>
    </source>
</evidence>
<comment type="caution">
    <text evidence="10">The sequence shown here is derived from an EMBL/GenBank/DDBJ whole genome shotgun (WGS) entry which is preliminary data.</text>
</comment>
<evidence type="ECO:0000256" key="9">
    <source>
        <dbReference type="RuleBase" id="RU363036"/>
    </source>
</evidence>
<keyword evidence="6 9" id="KW-0648">Protein biosynthesis</keyword>
<keyword evidence="7 9" id="KW-0030">Aminoacyl-tRNA synthetase</keyword>
<evidence type="ECO:0000256" key="6">
    <source>
        <dbReference type="ARBA" id="ARBA00022917"/>
    </source>
</evidence>
<organism evidence="10 11">
    <name type="scientific">candidate division WWE3 bacterium RBG_19FT_COMBO_34_6</name>
    <dbReference type="NCBI Taxonomy" id="1802612"/>
    <lineage>
        <taxon>Bacteria</taxon>
        <taxon>Katanobacteria</taxon>
    </lineage>
</organism>
<dbReference type="InterPro" id="IPR050203">
    <property type="entry name" value="Trp-tRNA_synthetase"/>
</dbReference>
<reference evidence="10 11" key="1">
    <citation type="journal article" date="2016" name="Nat. Commun.">
        <title>Thousands of microbial genomes shed light on interconnected biogeochemical processes in an aquifer system.</title>
        <authorList>
            <person name="Anantharaman K."/>
            <person name="Brown C.T."/>
            <person name="Hug L.A."/>
            <person name="Sharon I."/>
            <person name="Castelle C.J."/>
            <person name="Probst A.J."/>
            <person name="Thomas B.C."/>
            <person name="Singh A."/>
            <person name="Wilkins M.J."/>
            <person name="Karaoz U."/>
            <person name="Brodie E.L."/>
            <person name="Williams K.H."/>
            <person name="Hubbard S.S."/>
            <person name="Banfield J.F."/>
        </authorList>
    </citation>
    <scope>NUCLEOTIDE SEQUENCE [LARGE SCALE GENOMIC DNA]</scope>
</reference>
<dbReference type="NCBIfam" id="TIGR00233">
    <property type="entry name" value="trpS"/>
    <property type="match status" value="1"/>
</dbReference>
<evidence type="ECO:0000313" key="10">
    <source>
        <dbReference type="EMBL" id="OGC45283.1"/>
    </source>
</evidence>
<sequence length="331" mass="37258">MLKNNKKRVLSGMRATGRLHIGNYLGAIKGMIELQENKQYEVFYMIADVHTITTPYDKDSLVQKRENVILDYLAAGLNPSKASIFIQSEISEHVELSYYLSSVVTVARMLHLPTYKDKIKQYPENATMALLNYPVLMASDILLYKADQVPVGIDQEPHLEVAREIARKMNDYYGTDFPEPTRFATKGGYIPSLLGEGKMSKTVEGSYINLTDNLDTILNKLAKAPTDSGKGFGVPNSGPVANLLQLVSLFEGDEKKKYYEQEYLSLGIKYTELKHDLATAIYLALEPIQDKRKDLESKKNYVQSVVEEGARKARIIAGHTVFEVKEKMGFI</sequence>
<dbReference type="EC" id="6.1.1.2" evidence="2 8"/>
<evidence type="ECO:0000256" key="4">
    <source>
        <dbReference type="ARBA" id="ARBA00022741"/>
    </source>
</evidence>
<dbReference type="Pfam" id="PF00579">
    <property type="entry name" value="tRNA-synt_1b"/>
    <property type="match status" value="1"/>
</dbReference>
<dbReference type="InterPro" id="IPR014729">
    <property type="entry name" value="Rossmann-like_a/b/a_fold"/>
</dbReference>
<comment type="similarity">
    <text evidence="1 9">Belongs to the class-I aminoacyl-tRNA synthetase family.</text>
</comment>
<dbReference type="InterPro" id="IPR002305">
    <property type="entry name" value="aa-tRNA-synth_Ic"/>
</dbReference>
<dbReference type="GO" id="GO:0005524">
    <property type="term" value="F:ATP binding"/>
    <property type="evidence" value="ECO:0007669"/>
    <property type="project" value="UniProtKB-KW"/>
</dbReference>
<dbReference type="EMBL" id="MEUV01000045">
    <property type="protein sequence ID" value="OGC45283.1"/>
    <property type="molecule type" value="Genomic_DNA"/>
</dbReference>
<dbReference type="GO" id="GO:0006436">
    <property type="term" value="P:tryptophanyl-tRNA aminoacylation"/>
    <property type="evidence" value="ECO:0007669"/>
    <property type="project" value="UniProtKB-UniRule"/>
</dbReference>
<name>A0A1F4UM54_UNCKA</name>
<dbReference type="GO" id="GO:0004830">
    <property type="term" value="F:tryptophan-tRNA ligase activity"/>
    <property type="evidence" value="ECO:0007669"/>
    <property type="project" value="UniProtKB-UniRule"/>
</dbReference>
<evidence type="ECO:0000256" key="2">
    <source>
        <dbReference type="ARBA" id="ARBA00013161"/>
    </source>
</evidence>
<dbReference type="PRINTS" id="PR01039">
    <property type="entry name" value="TRNASYNTHTRP"/>
</dbReference>
<keyword evidence="3 9" id="KW-0436">Ligase</keyword>
<dbReference type="AlphaFoldDB" id="A0A1F4UM54"/>
<gene>
    <name evidence="10" type="ORF">A2V49_01675</name>
</gene>
<dbReference type="GO" id="GO:0005829">
    <property type="term" value="C:cytosol"/>
    <property type="evidence" value="ECO:0007669"/>
    <property type="project" value="TreeGrafter"/>
</dbReference>